<proteinExistence type="predicted"/>
<evidence type="ECO:0000313" key="1">
    <source>
        <dbReference type="EMBL" id="MFC7422086.1"/>
    </source>
</evidence>
<accession>A0ABW2R2E7</accession>
<name>A0ABW2R2E7_9NEIS</name>
<sequence length="167" mass="18417">MNKLPSAAAFTVFPSDLAEMSVCQLASLLPEQKHQIALNLVELGNWLKQANAKFDTALEYSYGERARIALRDSDRDFGTNHLTDGPLKIAFVLPKKVTWDQVQLAAIAARISESGEKVSDYIDFKLSVSESHYTNWPPALQAQFTEARSVEPGKPSFTLTFDAGDAP</sequence>
<organism evidence="1 2">
    <name type="scientific">Iodobacter arcticus</name>
    <dbReference type="NCBI Taxonomy" id="590593"/>
    <lineage>
        <taxon>Bacteria</taxon>
        <taxon>Pseudomonadati</taxon>
        <taxon>Pseudomonadota</taxon>
        <taxon>Betaproteobacteria</taxon>
        <taxon>Neisseriales</taxon>
        <taxon>Chitinibacteraceae</taxon>
        <taxon>Iodobacter</taxon>
    </lineage>
</organism>
<dbReference type="RefSeq" id="WP_380189889.1">
    <property type="nucleotide sequence ID" value="NZ_JBHTBQ010000044.1"/>
</dbReference>
<comment type="caution">
    <text evidence="1">The sequence shown here is derived from an EMBL/GenBank/DDBJ whole genome shotgun (WGS) entry which is preliminary data.</text>
</comment>
<keyword evidence="2" id="KW-1185">Reference proteome</keyword>
<gene>
    <name evidence="1" type="ORF">ACFQNF_19690</name>
</gene>
<evidence type="ECO:0000313" key="2">
    <source>
        <dbReference type="Proteomes" id="UP001596473"/>
    </source>
</evidence>
<dbReference type="EMBL" id="JBHTBQ010000044">
    <property type="protein sequence ID" value="MFC7422086.1"/>
    <property type="molecule type" value="Genomic_DNA"/>
</dbReference>
<dbReference type="Proteomes" id="UP001596473">
    <property type="component" value="Unassembled WGS sequence"/>
</dbReference>
<protein>
    <submittedName>
        <fullName evidence="1">Uncharacterized protein</fullName>
    </submittedName>
</protein>
<reference evidence="2" key="1">
    <citation type="journal article" date="2019" name="Int. J. Syst. Evol. Microbiol.">
        <title>The Global Catalogue of Microorganisms (GCM) 10K type strain sequencing project: providing services to taxonomists for standard genome sequencing and annotation.</title>
        <authorList>
            <consortium name="The Broad Institute Genomics Platform"/>
            <consortium name="The Broad Institute Genome Sequencing Center for Infectious Disease"/>
            <person name="Wu L."/>
            <person name="Ma J."/>
        </authorList>
    </citation>
    <scope>NUCLEOTIDE SEQUENCE [LARGE SCALE GENOMIC DNA]</scope>
    <source>
        <strain evidence="2">CCUG 62945</strain>
    </source>
</reference>